<dbReference type="Pfam" id="PF00005">
    <property type="entry name" value="ABC_tran"/>
    <property type="match status" value="1"/>
</dbReference>
<dbReference type="CDD" id="cd03268">
    <property type="entry name" value="ABC_BcrA_bacitracin_resist"/>
    <property type="match status" value="1"/>
</dbReference>
<gene>
    <name evidence="6" type="ORF">GCM10022383_13570</name>
</gene>
<dbReference type="GO" id="GO:0005524">
    <property type="term" value="F:ATP binding"/>
    <property type="evidence" value="ECO:0007669"/>
    <property type="project" value="UniProtKB-KW"/>
</dbReference>
<evidence type="ECO:0000259" key="5">
    <source>
        <dbReference type="PROSITE" id="PS50893"/>
    </source>
</evidence>
<dbReference type="Gene3D" id="3.40.50.300">
    <property type="entry name" value="P-loop containing nucleotide triphosphate hydrolases"/>
    <property type="match status" value="1"/>
</dbReference>
<dbReference type="SUPFAM" id="SSF52540">
    <property type="entry name" value="P-loop containing nucleoside triphosphate hydrolases"/>
    <property type="match status" value="1"/>
</dbReference>
<feature type="domain" description="ABC transporter" evidence="5">
    <location>
        <begin position="2"/>
        <end position="227"/>
    </location>
</feature>
<keyword evidence="4 6" id="KW-0067">ATP-binding</keyword>
<evidence type="ECO:0000256" key="1">
    <source>
        <dbReference type="ARBA" id="ARBA00005417"/>
    </source>
</evidence>
<dbReference type="InterPro" id="IPR003439">
    <property type="entry name" value="ABC_transporter-like_ATP-bd"/>
</dbReference>
<keyword evidence="7" id="KW-1185">Reference proteome</keyword>
<evidence type="ECO:0000313" key="6">
    <source>
        <dbReference type="EMBL" id="GAA3936566.1"/>
    </source>
</evidence>
<dbReference type="EMBL" id="BAABCP010000001">
    <property type="protein sequence ID" value="GAA3936566.1"/>
    <property type="molecule type" value="Genomic_DNA"/>
</dbReference>
<keyword evidence="2" id="KW-0813">Transport</keyword>
<organism evidence="6 7">
    <name type="scientific">Microbacterium soli</name>
    <dbReference type="NCBI Taxonomy" id="446075"/>
    <lineage>
        <taxon>Bacteria</taxon>
        <taxon>Bacillati</taxon>
        <taxon>Actinomycetota</taxon>
        <taxon>Actinomycetes</taxon>
        <taxon>Micrococcales</taxon>
        <taxon>Microbacteriaceae</taxon>
        <taxon>Microbacterium</taxon>
    </lineage>
</organism>
<keyword evidence="3" id="KW-0547">Nucleotide-binding</keyword>
<dbReference type="RefSeq" id="WP_344818773.1">
    <property type="nucleotide sequence ID" value="NZ_BAABCP010000001.1"/>
</dbReference>
<sequence>MITAEGLTKRYGDKVAVDDVSFTVRPGSVTGFLGPNGAGKSTTMRLIVGLDRPTAGRVTVDGTSYGRLGAPLSQVGVLLDAKAVHTGRSARNHLRAMAATHGIPDSRVDEVIDITGIGSVARKRAGGFSLGMGQRLGIAAALLGDPHTLILDEPVNGLDPEGVRWVRQFVRHAAAEGRTVLLSSHLMSEMAQTADHVIVLGRGRVLADAALPDLVRAWTTSRVHVRSPRAAELADAVAGRDVEIVASDPFTLDVTGLPASRIGDIAAERGIPVHELTPTSGSLEDAYLALTGEAVEYRTRAVPQEGRTLEGARA</sequence>
<dbReference type="SMART" id="SM00382">
    <property type="entry name" value="AAA"/>
    <property type="match status" value="1"/>
</dbReference>
<comment type="caution">
    <text evidence="6">The sequence shown here is derived from an EMBL/GenBank/DDBJ whole genome shotgun (WGS) entry which is preliminary data.</text>
</comment>
<protein>
    <submittedName>
        <fullName evidence="6">ABC transporter ATP-binding protein</fullName>
    </submittedName>
</protein>
<evidence type="ECO:0000313" key="7">
    <source>
        <dbReference type="Proteomes" id="UP001501591"/>
    </source>
</evidence>
<evidence type="ECO:0000256" key="2">
    <source>
        <dbReference type="ARBA" id="ARBA00022448"/>
    </source>
</evidence>
<dbReference type="PANTHER" id="PTHR43335">
    <property type="entry name" value="ABC TRANSPORTER, ATP-BINDING PROTEIN"/>
    <property type="match status" value="1"/>
</dbReference>
<dbReference type="InterPro" id="IPR027417">
    <property type="entry name" value="P-loop_NTPase"/>
</dbReference>
<reference evidence="7" key="1">
    <citation type="journal article" date="2019" name="Int. J. Syst. Evol. Microbiol.">
        <title>The Global Catalogue of Microorganisms (GCM) 10K type strain sequencing project: providing services to taxonomists for standard genome sequencing and annotation.</title>
        <authorList>
            <consortium name="The Broad Institute Genomics Platform"/>
            <consortium name="The Broad Institute Genome Sequencing Center for Infectious Disease"/>
            <person name="Wu L."/>
            <person name="Ma J."/>
        </authorList>
    </citation>
    <scope>NUCLEOTIDE SEQUENCE [LARGE SCALE GENOMIC DNA]</scope>
    <source>
        <strain evidence="7">JCM 17024</strain>
    </source>
</reference>
<evidence type="ECO:0000256" key="3">
    <source>
        <dbReference type="ARBA" id="ARBA00022741"/>
    </source>
</evidence>
<evidence type="ECO:0000256" key="4">
    <source>
        <dbReference type="ARBA" id="ARBA00022840"/>
    </source>
</evidence>
<name>A0ABP7N455_9MICO</name>
<dbReference type="InterPro" id="IPR003593">
    <property type="entry name" value="AAA+_ATPase"/>
</dbReference>
<dbReference type="PROSITE" id="PS50893">
    <property type="entry name" value="ABC_TRANSPORTER_2"/>
    <property type="match status" value="1"/>
</dbReference>
<dbReference type="PANTHER" id="PTHR43335:SF4">
    <property type="entry name" value="ABC TRANSPORTER, ATP-BINDING PROTEIN"/>
    <property type="match status" value="1"/>
</dbReference>
<comment type="similarity">
    <text evidence="1">Belongs to the ABC transporter superfamily.</text>
</comment>
<accession>A0ABP7N455</accession>
<dbReference type="Proteomes" id="UP001501591">
    <property type="component" value="Unassembled WGS sequence"/>
</dbReference>
<proteinExistence type="inferred from homology"/>